<accession>A0AAJ8BPJ0</accession>
<dbReference type="RefSeq" id="XP_059600884.1">
    <property type="nucleotide sequence ID" value="XM_059748296.1"/>
</dbReference>
<name>A0AAJ8BPJ0_ASPNG</name>
<evidence type="ECO:0000256" key="1">
    <source>
        <dbReference type="SAM" id="MobiDB-lite"/>
    </source>
</evidence>
<dbReference type="KEGG" id="ang:An07g02590"/>
<protein>
    <submittedName>
        <fullName evidence="2">Uncharacterized protein</fullName>
    </submittedName>
</protein>
<dbReference type="AlphaFoldDB" id="A0AAJ8BPJ0"/>
<sequence>MLEDRDVALVEWLRQYVQQGVRRPQRDHADTLSYSTTVLKRSLGYGISDRLRNYRDGLMEQGHSAANGRQQPGVPLPRYCSVVKTLAGWVLDVDASGPKTDSEAVYYVEGDSDCMWRELGDVGQFLILVAGIARSNIRDSDDEDKPGVNEDSESSDKEDTSSLNDDPVKEPPRVHTGEGYLKVNATKGRVSGDLSTV</sequence>
<feature type="compositionally biased region" description="Basic and acidic residues" evidence="1">
    <location>
        <begin position="154"/>
        <end position="176"/>
    </location>
</feature>
<evidence type="ECO:0000313" key="2">
    <source>
        <dbReference type="RefSeq" id="XP_059600884.1"/>
    </source>
</evidence>
<feature type="region of interest" description="Disordered" evidence="1">
    <location>
        <begin position="138"/>
        <end position="197"/>
    </location>
</feature>
<dbReference type="GeneID" id="84591308"/>
<organism evidence="2">
    <name type="scientific">Aspergillus niger</name>
    <dbReference type="NCBI Taxonomy" id="5061"/>
    <lineage>
        <taxon>Eukaryota</taxon>
        <taxon>Fungi</taxon>
        <taxon>Dikarya</taxon>
        <taxon>Ascomycota</taxon>
        <taxon>Pezizomycotina</taxon>
        <taxon>Eurotiomycetes</taxon>
        <taxon>Eurotiomycetidae</taxon>
        <taxon>Eurotiales</taxon>
        <taxon>Aspergillaceae</taxon>
        <taxon>Aspergillus</taxon>
        <taxon>Aspergillus subgen. Circumdati</taxon>
    </lineage>
</organism>
<reference evidence="2" key="1">
    <citation type="submission" date="2025-02" db="EMBL/GenBank/DDBJ databases">
        <authorList>
            <consortium name="NCBI Genome Project"/>
        </authorList>
    </citation>
    <scope>NUCLEOTIDE SEQUENCE</scope>
</reference>
<reference evidence="2" key="2">
    <citation type="submission" date="2025-08" db="UniProtKB">
        <authorList>
            <consortium name="RefSeq"/>
        </authorList>
    </citation>
    <scope>IDENTIFICATION</scope>
</reference>
<proteinExistence type="predicted"/>
<dbReference type="VEuPathDB" id="FungiDB:An07g02590"/>
<gene>
    <name evidence="2" type="ORF">An07g02590</name>
</gene>